<dbReference type="Proteomes" id="UP001165160">
    <property type="component" value="Unassembled WGS sequence"/>
</dbReference>
<comment type="caution">
    <text evidence="2">The sequence shown here is derived from an EMBL/GenBank/DDBJ whole genome shotgun (WGS) entry which is preliminary data.</text>
</comment>
<reference evidence="3" key="1">
    <citation type="journal article" date="2023" name="Commun. Biol.">
        <title>Genome analysis of Parmales, the sister group of diatoms, reveals the evolutionary specialization of diatoms from phago-mixotrophs to photoautotrophs.</title>
        <authorList>
            <person name="Ban H."/>
            <person name="Sato S."/>
            <person name="Yoshikawa S."/>
            <person name="Yamada K."/>
            <person name="Nakamura Y."/>
            <person name="Ichinomiya M."/>
            <person name="Sato N."/>
            <person name="Blanc-Mathieu R."/>
            <person name="Endo H."/>
            <person name="Kuwata A."/>
            <person name="Ogata H."/>
        </authorList>
    </citation>
    <scope>NUCLEOTIDE SEQUENCE [LARGE SCALE GENOMIC DNA]</scope>
    <source>
        <strain evidence="3">NIES 3699</strain>
    </source>
</reference>
<feature type="region of interest" description="Disordered" evidence="1">
    <location>
        <begin position="379"/>
        <end position="499"/>
    </location>
</feature>
<evidence type="ECO:0000256" key="1">
    <source>
        <dbReference type="SAM" id="MobiDB-lite"/>
    </source>
</evidence>
<feature type="region of interest" description="Disordered" evidence="1">
    <location>
        <begin position="113"/>
        <end position="135"/>
    </location>
</feature>
<evidence type="ECO:0000313" key="2">
    <source>
        <dbReference type="EMBL" id="GMI15216.1"/>
    </source>
</evidence>
<proteinExistence type="predicted"/>
<feature type="compositionally biased region" description="Low complexity" evidence="1">
    <location>
        <begin position="381"/>
        <end position="397"/>
    </location>
</feature>
<sequence length="549" mass="58877">MESHKGLTIEDLKKKTADRLVMQNATAKTVAARATRQPRMGKAQQLAAQHAQHTTAVRMKASGRHHQQPYMQQSQHQVYDYGGYQQHPPPPPGGAAPMAAPMAAYQAAYHEPPPPHYQHQQHYAPSHGAPSHYPPAAAAGVHLHYAYQYSHPNSVPAHVHGGHHVVRRNSGTSHSSSTSEYSNENSLNDSYGMGMGMGQPVPRRRGPMQGAERRQPKPKPAAAHGITIAELKEMTRARLAKEAIAKKEAYIKKTAAAPSANGSIRPAQTDWTSTSTSTPAPNSASQPTPSDQGQTYGVENLAVNGSIPPPQSASSSSIWGNPSNLAGADSAAADASPWGGGIVNANSNSNSNQEDYSWVAESIFKKSPNLSESRVVDWIKNNPSSSSGDQPQSSNDPNIVEDMSPKEVARRSIMTRKNTADSESDATSVKSSTSAGVRSPHQSPSGRKSRSLSGGGSFLPPSGRHGSKSPKPSNLTNVVSEGLRERTDSSGRSPNVDIGARMLKVVQQKYESGEIDQEEKELRRKSILEDVLVFNRKSIVDSAGKLIHD</sequence>
<feature type="compositionally biased region" description="Low complexity" evidence="1">
    <location>
        <begin position="169"/>
        <end position="188"/>
    </location>
</feature>
<accession>A0A9W7KXX6</accession>
<feature type="region of interest" description="Disordered" evidence="1">
    <location>
        <begin position="154"/>
        <end position="228"/>
    </location>
</feature>
<gene>
    <name evidence="2" type="ORF">TrVE_jg233</name>
</gene>
<dbReference type="EMBL" id="BRXX01000515">
    <property type="protein sequence ID" value="GMI15216.1"/>
    <property type="molecule type" value="Genomic_DNA"/>
</dbReference>
<feature type="region of interest" description="Disordered" evidence="1">
    <location>
        <begin position="255"/>
        <end position="321"/>
    </location>
</feature>
<evidence type="ECO:0000313" key="3">
    <source>
        <dbReference type="Proteomes" id="UP001165160"/>
    </source>
</evidence>
<feature type="compositionally biased region" description="Low complexity" evidence="1">
    <location>
        <begin position="272"/>
        <end position="290"/>
    </location>
</feature>
<feature type="compositionally biased region" description="Polar residues" evidence="1">
    <location>
        <begin position="470"/>
        <end position="479"/>
    </location>
</feature>
<dbReference type="AlphaFoldDB" id="A0A9W7KXX6"/>
<name>A0A9W7KXX6_9STRA</name>
<feature type="compositionally biased region" description="Polar residues" evidence="1">
    <location>
        <begin position="425"/>
        <end position="442"/>
    </location>
</feature>
<organism evidence="2 3">
    <name type="scientific">Triparma verrucosa</name>
    <dbReference type="NCBI Taxonomy" id="1606542"/>
    <lineage>
        <taxon>Eukaryota</taxon>
        <taxon>Sar</taxon>
        <taxon>Stramenopiles</taxon>
        <taxon>Ochrophyta</taxon>
        <taxon>Bolidophyceae</taxon>
        <taxon>Parmales</taxon>
        <taxon>Triparmaceae</taxon>
        <taxon>Triparma</taxon>
    </lineage>
</organism>
<protein>
    <submittedName>
        <fullName evidence="2">Uncharacterized protein</fullName>
    </submittedName>
</protein>
<keyword evidence="3" id="KW-1185">Reference proteome</keyword>